<evidence type="ECO:0000256" key="11">
    <source>
        <dbReference type="ARBA" id="ARBA00022970"/>
    </source>
</evidence>
<evidence type="ECO:0000256" key="8">
    <source>
        <dbReference type="ARBA" id="ARBA00022741"/>
    </source>
</evidence>
<dbReference type="InterPro" id="IPR003593">
    <property type="entry name" value="AAA+_ATPase"/>
</dbReference>
<dbReference type="InterPro" id="IPR012692">
    <property type="entry name" value="ABC_MetN_proteobac"/>
</dbReference>
<dbReference type="SMART" id="SM00930">
    <property type="entry name" value="NIL"/>
    <property type="match status" value="1"/>
</dbReference>
<dbReference type="PANTHER" id="PTHR43166">
    <property type="entry name" value="AMINO ACID IMPORT ATP-BINDING PROTEIN"/>
    <property type="match status" value="1"/>
</dbReference>
<dbReference type="InterPro" id="IPR003439">
    <property type="entry name" value="ABC_transporter-like_ATP-bd"/>
</dbReference>
<evidence type="ECO:0000256" key="9">
    <source>
        <dbReference type="ARBA" id="ARBA00022840"/>
    </source>
</evidence>
<keyword evidence="12" id="KW-0472">Membrane</keyword>
<keyword evidence="15" id="KW-1185">Reference proteome</keyword>
<evidence type="ECO:0000313" key="15">
    <source>
        <dbReference type="Proteomes" id="UP000585721"/>
    </source>
</evidence>
<name>A0A841GNH8_9GAMM</name>
<proteinExistence type="inferred from homology"/>
<dbReference type="GO" id="GO:0016887">
    <property type="term" value="F:ATP hydrolysis activity"/>
    <property type="evidence" value="ECO:0007669"/>
    <property type="project" value="InterPro"/>
</dbReference>
<dbReference type="SUPFAM" id="SSF52540">
    <property type="entry name" value="P-loop containing nucleoside triphosphate hydrolases"/>
    <property type="match status" value="1"/>
</dbReference>
<comment type="subcellular location">
    <subcellularLocation>
        <location evidence="2">Cell inner membrane</location>
        <topology evidence="2">Peripheral membrane protein</topology>
    </subcellularLocation>
</comment>
<evidence type="ECO:0000256" key="4">
    <source>
        <dbReference type="ARBA" id="ARBA00020019"/>
    </source>
</evidence>
<sequence length="347" mass="37689">MIKLSSLSKVYGEGKSAFYALKGIELDVPAGQIVGVIGASGAGKSTLIRCVNLLERPTQGRVEVDGVDLTALDAQALTLARRNIGMIFQHFNLLSSRTVFENVALPLELANWPKEKITARVTELLELVGLSHRAKAYPSQLSGGQKQRVAIARALGPAPKVLLCDEATSALDPQTTQSILTLLKEINQKLGITILLITHEMAVVKSICDVVALIDQGQIIEQGEVGWFFAHAQSPLAREFIRSSLHLEIPAPYRERLQSTQTDGTIPLLRLGFSGNTIDTPAISHASRQFGIDVSILSASIEQIGHSRFGFLLVELLGDADAQQVTIDYLKQQQIDVEVLGYVQQHA</sequence>
<evidence type="ECO:0000256" key="12">
    <source>
        <dbReference type="ARBA" id="ARBA00023136"/>
    </source>
</evidence>
<evidence type="ECO:0000256" key="3">
    <source>
        <dbReference type="ARBA" id="ARBA00005417"/>
    </source>
</evidence>
<keyword evidence="8" id="KW-0547">Nucleotide-binding</keyword>
<protein>
    <recommendedName>
        <fullName evidence="4">Cell division ATP-binding protein FtsE</fullName>
    </recommendedName>
</protein>
<evidence type="ECO:0000256" key="6">
    <source>
        <dbReference type="ARBA" id="ARBA00022475"/>
    </source>
</evidence>
<dbReference type="PROSITE" id="PS50893">
    <property type="entry name" value="ABC_TRANSPORTER_2"/>
    <property type="match status" value="1"/>
</dbReference>
<dbReference type="Gene3D" id="3.30.70.260">
    <property type="match status" value="1"/>
</dbReference>
<keyword evidence="6" id="KW-1003">Cell membrane</keyword>
<dbReference type="RefSeq" id="WP_188027574.1">
    <property type="nucleotide sequence ID" value="NZ_JACHGR010000010.1"/>
</dbReference>
<evidence type="ECO:0000256" key="7">
    <source>
        <dbReference type="ARBA" id="ARBA00022519"/>
    </source>
</evidence>
<keyword evidence="9 14" id="KW-0067">ATP-binding</keyword>
<keyword evidence="10" id="KW-1278">Translocase</keyword>
<evidence type="ECO:0000256" key="5">
    <source>
        <dbReference type="ARBA" id="ARBA00022448"/>
    </source>
</evidence>
<dbReference type="CDD" id="cd03258">
    <property type="entry name" value="ABC_MetN_methionine_transporter"/>
    <property type="match status" value="1"/>
</dbReference>
<evidence type="ECO:0000256" key="10">
    <source>
        <dbReference type="ARBA" id="ARBA00022967"/>
    </source>
</evidence>
<dbReference type="Pfam" id="PF00005">
    <property type="entry name" value="ABC_tran"/>
    <property type="match status" value="1"/>
</dbReference>
<organism evidence="14 15">
    <name type="scientific">Tolumonas osonensis</name>
    <dbReference type="NCBI Taxonomy" id="675874"/>
    <lineage>
        <taxon>Bacteria</taxon>
        <taxon>Pseudomonadati</taxon>
        <taxon>Pseudomonadota</taxon>
        <taxon>Gammaproteobacteria</taxon>
        <taxon>Aeromonadales</taxon>
        <taxon>Aeromonadaceae</taxon>
        <taxon>Tolumonas</taxon>
    </lineage>
</organism>
<evidence type="ECO:0000313" key="14">
    <source>
        <dbReference type="EMBL" id="MBB6056855.1"/>
    </source>
</evidence>
<dbReference type="PROSITE" id="PS00211">
    <property type="entry name" value="ABC_TRANSPORTER_1"/>
    <property type="match status" value="1"/>
</dbReference>
<reference evidence="14 15" key="1">
    <citation type="submission" date="2020-08" db="EMBL/GenBank/DDBJ databases">
        <title>Genomic Encyclopedia of Type Strains, Phase IV (KMG-IV): sequencing the most valuable type-strain genomes for metagenomic binning, comparative biology and taxonomic classification.</title>
        <authorList>
            <person name="Goeker M."/>
        </authorList>
    </citation>
    <scope>NUCLEOTIDE SEQUENCE [LARGE SCALE GENOMIC DNA]</scope>
    <source>
        <strain evidence="14 15">DSM 22975</strain>
    </source>
</reference>
<dbReference type="InterPro" id="IPR018449">
    <property type="entry name" value="NIL_domain"/>
</dbReference>
<dbReference type="GO" id="GO:0033232">
    <property type="term" value="F:ABC-type D-methionine transporter activity"/>
    <property type="evidence" value="ECO:0007669"/>
    <property type="project" value="InterPro"/>
</dbReference>
<dbReference type="GO" id="GO:0005886">
    <property type="term" value="C:plasma membrane"/>
    <property type="evidence" value="ECO:0007669"/>
    <property type="project" value="UniProtKB-SubCell"/>
</dbReference>
<dbReference type="PANTHER" id="PTHR43166:SF30">
    <property type="entry name" value="METHIONINE IMPORT ATP-BINDING PROTEIN METN"/>
    <property type="match status" value="1"/>
</dbReference>
<dbReference type="NCBIfam" id="TIGR02314">
    <property type="entry name" value="ABC_MetN"/>
    <property type="match status" value="1"/>
</dbReference>
<dbReference type="EMBL" id="JACHGR010000010">
    <property type="protein sequence ID" value="MBB6056855.1"/>
    <property type="molecule type" value="Genomic_DNA"/>
</dbReference>
<dbReference type="InterPro" id="IPR041701">
    <property type="entry name" value="MetN_ABC"/>
</dbReference>
<accession>A0A841GNH8</accession>
<dbReference type="Proteomes" id="UP000585721">
    <property type="component" value="Unassembled WGS sequence"/>
</dbReference>
<dbReference type="SUPFAM" id="SSF55021">
    <property type="entry name" value="ACT-like"/>
    <property type="match status" value="1"/>
</dbReference>
<evidence type="ECO:0000259" key="13">
    <source>
        <dbReference type="PROSITE" id="PS50893"/>
    </source>
</evidence>
<dbReference type="Pfam" id="PF09383">
    <property type="entry name" value="NIL"/>
    <property type="match status" value="1"/>
</dbReference>
<dbReference type="InterPro" id="IPR045865">
    <property type="entry name" value="ACT-like_dom_sf"/>
</dbReference>
<dbReference type="InterPro" id="IPR027417">
    <property type="entry name" value="P-loop_NTPase"/>
</dbReference>
<dbReference type="Gene3D" id="3.40.50.300">
    <property type="entry name" value="P-loop containing nucleotide triphosphate hydrolases"/>
    <property type="match status" value="1"/>
</dbReference>
<keyword evidence="5" id="KW-0813">Transport</keyword>
<dbReference type="GO" id="GO:0009276">
    <property type="term" value="C:Gram-negative-bacterium-type cell wall"/>
    <property type="evidence" value="ECO:0007669"/>
    <property type="project" value="InterPro"/>
</dbReference>
<gene>
    <name evidence="14" type="ORF">HNR75_002802</name>
</gene>
<evidence type="ECO:0000256" key="1">
    <source>
        <dbReference type="ARBA" id="ARBA00002579"/>
    </source>
</evidence>
<dbReference type="SMART" id="SM00382">
    <property type="entry name" value="AAA"/>
    <property type="match status" value="1"/>
</dbReference>
<dbReference type="InterPro" id="IPR050086">
    <property type="entry name" value="MetN_ABC_transporter-like"/>
</dbReference>
<feature type="domain" description="ABC transporter" evidence="13">
    <location>
        <begin position="2"/>
        <end position="241"/>
    </location>
</feature>
<dbReference type="FunFam" id="3.40.50.300:FF:000056">
    <property type="entry name" value="Cell division ATP-binding protein FtsE"/>
    <property type="match status" value="1"/>
</dbReference>
<keyword evidence="7" id="KW-0997">Cell inner membrane</keyword>
<comment type="caution">
    <text evidence="14">The sequence shown here is derived from an EMBL/GenBank/DDBJ whole genome shotgun (WGS) entry which is preliminary data.</text>
</comment>
<dbReference type="AlphaFoldDB" id="A0A841GNH8"/>
<comment type="similarity">
    <text evidence="3">Belongs to the ABC transporter superfamily.</text>
</comment>
<evidence type="ECO:0000256" key="2">
    <source>
        <dbReference type="ARBA" id="ARBA00004417"/>
    </source>
</evidence>
<comment type="function">
    <text evidence="1">Part of the ABC transporter FtsEX involved in cellular division. Important for assembly or stability of the septal ring.</text>
</comment>
<keyword evidence="11" id="KW-0029">Amino-acid transport</keyword>
<dbReference type="GO" id="GO:0005524">
    <property type="term" value="F:ATP binding"/>
    <property type="evidence" value="ECO:0007669"/>
    <property type="project" value="UniProtKB-KW"/>
</dbReference>
<dbReference type="InterPro" id="IPR017871">
    <property type="entry name" value="ABC_transporter-like_CS"/>
</dbReference>